<dbReference type="InterPro" id="IPR036388">
    <property type="entry name" value="WH-like_DNA-bd_sf"/>
</dbReference>
<keyword evidence="2" id="KW-0805">Transcription regulation</keyword>
<dbReference type="SUPFAM" id="SSF46785">
    <property type="entry name" value="Winged helix' DNA-binding domain"/>
    <property type="match status" value="1"/>
</dbReference>
<evidence type="ECO:0000259" key="5">
    <source>
        <dbReference type="PROSITE" id="PS50931"/>
    </source>
</evidence>
<evidence type="ECO:0000256" key="3">
    <source>
        <dbReference type="ARBA" id="ARBA00023125"/>
    </source>
</evidence>
<dbReference type="InterPro" id="IPR005119">
    <property type="entry name" value="LysR_subst-bd"/>
</dbReference>
<protein>
    <submittedName>
        <fullName evidence="6">LysR family cys regulon transcriptional activator</fullName>
    </submittedName>
</protein>
<organism evidence="6 7">
    <name type="scientific">Rhodanobacter soli</name>
    <dbReference type="NCBI Taxonomy" id="590609"/>
    <lineage>
        <taxon>Bacteria</taxon>
        <taxon>Pseudomonadati</taxon>
        <taxon>Pseudomonadota</taxon>
        <taxon>Gammaproteobacteria</taxon>
        <taxon>Lysobacterales</taxon>
        <taxon>Rhodanobacteraceae</taxon>
        <taxon>Rhodanobacter</taxon>
    </lineage>
</organism>
<name>A0ABV2PSE2_9GAMM</name>
<dbReference type="Pfam" id="PF03466">
    <property type="entry name" value="LysR_substrate"/>
    <property type="match status" value="1"/>
</dbReference>
<proteinExistence type="inferred from homology"/>
<evidence type="ECO:0000256" key="2">
    <source>
        <dbReference type="ARBA" id="ARBA00023015"/>
    </source>
</evidence>
<dbReference type="SUPFAM" id="SSF53850">
    <property type="entry name" value="Periplasmic binding protein-like II"/>
    <property type="match status" value="1"/>
</dbReference>
<sequence length="362" mass="39356">MFRPRPDPAIPTAHETIAMTLIQLRYLIAIADSGLNITLAAERVHATQPGLSKQLRQLEDELGFQLFVRKGKSLDAVTHAGRHVLERARTILAEAANIRSIAANLRNEARGELRIATTHTQARFALPAAIGALSQSYPQVSVHLQPGRDGEVLAQLEAGRVDLAVISSAGAPPSVGIALPAYRWHRVIVTPQEHPLAAKGQPPSLDELATLPLVSYDSSLKADSSLRRAFEAAGLRPQIAMTAGDADLIKTYVRTGLGIGVLAEMAMLDGDTDLQALAADHLFPQCTTWIVLRRESVLREYVLEFIAQFAPHLDRRDVVRALAADTAPVEWSAVPHWRERPVVTQPDRRATVSAVDQAAVTQ</sequence>
<dbReference type="Proteomes" id="UP001549251">
    <property type="component" value="Unassembled WGS sequence"/>
</dbReference>
<evidence type="ECO:0000313" key="6">
    <source>
        <dbReference type="EMBL" id="MET4567956.1"/>
    </source>
</evidence>
<accession>A0ABV2PSE2</accession>
<dbReference type="InterPro" id="IPR036390">
    <property type="entry name" value="WH_DNA-bd_sf"/>
</dbReference>
<evidence type="ECO:0000256" key="4">
    <source>
        <dbReference type="ARBA" id="ARBA00023163"/>
    </source>
</evidence>
<dbReference type="PANTHER" id="PTHR30126:SF6">
    <property type="entry name" value="HTH-TYPE TRANSCRIPTIONAL REGULATOR CYSB-RELATED"/>
    <property type="match status" value="1"/>
</dbReference>
<dbReference type="PRINTS" id="PR00039">
    <property type="entry name" value="HTHLYSR"/>
</dbReference>
<dbReference type="InterPro" id="IPR000847">
    <property type="entry name" value="LysR_HTH_N"/>
</dbReference>
<dbReference type="Gene3D" id="1.10.10.10">
    <property type="entry name" value="Winged helix-like DNA-binding domain superfamily/Winged helix DNA-binding domain"/>
    <property type="match status" value="1"/>
</dbReference>
<dbReference type="PROSITE" id="PS50931">
    <property type="entry name" value="HTH_LYSR"/>
    <property type="match status" value="1"/>
</dbReference>
<keyword evidence="7" id="KW-1185">Reference proteome</keyword>
<feature type="domain" description="HTH lysR-type" evidence="5">
    <location>
        <begin position="19"/>
        <end position="77"/>
    </location>
</feature>
<dbReference type="Gene3D" id="3.40.190.10">
    <property type="entry name" value="Periplasmic binding protein-like II"/>
    <property type="match status" value="2"/>
</dbReference>
<dbReference type="PANTHER" id="PTHR30126">
    <property type="entry name" value="HTH-TYPE TRANSCRIPTIONAL REGULATOR"/>
    <property type="match status" value="1"/>
</dbReference>
<comment type="caution">
    <text evidence="6">The sequence shown here is derived from an EMBL/GenBank/DDBJ whole genome shotgun (WGS) entry which is preliminary data.</text>
</comment>
<dbReference type="EMBL" id="JBEPSD010000001">
    <property type="protein sequence ID" value="MET4567956.1"/>
    <property type="molecule type" value="Genomic_DNA"/>
</dbReference>
<dbReference type="Pfam" id="PF00126">
    <property type="entry name" value="HTH_1"/>
    <property type="match status" value="1"/>
</dbReference>
<keyword evidence="4" id="KW-0804">Transcription</keyword>
<gene>
    <name evidence="6" type="ORF">ABIE04_000283</name>
</gene>
<comment type="similarity">
    <text evidence="1">Belongs to the LysR transcriptional regulatory family.</text>
</comment>
<evidence type="ECO:0000313" key="7">
    <source>
        <dbReference type="Proteomes" id="UP001549251"/>
    </source>
</evidence>
<reference evidence="6 7" key="1">
    <citation type="submission" date="2024-06" db="EMBL/GenBank/DDBJ databases">
        <title>Sorghum-associated microbial communities from plants grown in Nebraska, USA.</title>
        <authorList>
            <person name="Schachtman D."/>
        </authorList>
    </citation>
    <scope>NUCLEOTIDE SEQUENCE [LARGE SCALE GENOMIC DNA]</scope>
    <source>
        <strain evidence="6 7">1757</strain>
    </source>
</reference>
<evidence type="ECO:0000256" key="1">
    <source>
        <dbReference type="ARBA" id="ARBA00009437"/>
    </source>
</evidence>
<keyword evidence="3" id="KW-0238">DNA-binding</keyword>